<keyword evidence="2" id="KW-0479">Metal-binding</keyword>
<keyword evidence="3 6" id="KW-0863">Zinc-finger</keyword>
<evidence type="ECO:0000256" key="4">
    <source>
        <dbReference type="ARBA" id="ARBA00022833"/>
    </source>
</evidence>
<evidence type="ECO:0000313" key="11">
    <source>
        <dbReference type="Proteomes" id="UP001166093"/>
    </source>
</evidence>
<feature type="domain" description="CXXC-type" evidence="9">
    <location>
        <begin position="32"/>
        <end position="78"/>
    </location>
</feature>
<reference evidence="10" key="1">
    <citation type="journal article" date="2021" name="Cell">
        <title>Tracing the genetic footprints of vertebrate landing in non-teleost ray-finned fishes.</title>
        <authorList>
            <person name="Bi X."/>
            <person name="Wang K."/>
            <person name="Yang L."/>
            <person name="Pan H."/>
            <person name="Jiang H."/>
            <person name="Wei Q."/>
            <person name="Fang M."/>
            <person name="Yu H."/>
            <person name="Zhu C."/>
            <person name="Cai Y."/>
            <person name="He Y."/>
            <person name="Gan X."/>
            <person name="Zeng H."/>
            <person name="Yu D."/>
            <person name="Zhu Y."/>
            <person name="Jiang H."/>
            <person name="Qiu Q."/>
            <person name="Yang H."/>
            <person name="Zhang Y.E."/>
            <person name="Wang W."/>
            <person name="Zhu M."/>
            <person name="He S."/>
            <person name="Zhang G."/>
        </authorList>
    </citation>
    <scope>NUCLEOTIDE SEQUENCE</scope>
    <source>
        <strain evidence="10">Pddl_001</strain>
    </source>
</reference>
<dbReference type="PROSITE" id="PS01359">
    <property type="entry name" value="ZF_PHD_1"/>
    <property type="match status" value="1"/>
</dbReference>
<feature type="non-terminal residue" evidence="10">
    <location>
        <position position="765"/>
    </location>
</feature>
<sequence length="765" mass="85704">MPQPLAFSKPVLGEYSLKLAAGMSSSKALGGARRRRTRCRKCDACTRTECGECHFCKDMKKFGGPGRMKQSCLMRQCTAPVLPHTAVCLTCGEAGKEDTVEDEDEKFNQSLMECTICNEIVHPRCLKMSKAEGIINDEIPNCWECPKCNKEGKTSKDQEDGTGKRRLDNGEVGRWKLMDDPAPSKKSSSVQEEGVQGGHKRKKEKEVPQDTGPKKKVKGGREKHLKKKPSPPTLETPVPQNPPDHRSHHREKLERFKRMCQMLERVRNSSTSSSSSSDSDSDSDSLCQGSERASPLPLPQAVRGAAVRNKEHDRRLAELGFSASEEESEDEEEDRDEEEEDDDEGEDEDEEDGEEEEEVEEETEEVEEEEEEEEEELPTIQPQKNSSRNGRTRAGGVRSASLKENNNNNNNSGASGRHRRGKNRSKAGTAAQPSRNSRQTPGGQRLTARSQFLKRPAVPSPPKPVQMERHLVRPPPDSPEPDSLPLDSGSDHVMQRDVWLAVFLHLSHGELSVCMRVCRTWSRWCCDKRLWTKIDLSRRKSITPPMLSGIIRRQPVTLDLGWTTISKKQLMWLINRLQSLKELILSGCSWSSVSALCSSCCPCLRLLDLRWVEDVKESHLRELLAPPADCRTGNHDGRGWFQNVTEIRLAGLDVTDSSVRLLVRHMPHLTKLDLSHCGHVGDQAVNLLTAANSPLRDTLSDINLSGCGRLTDHCLPLFKRCSSLARLDLRSCKQVTGDACQRFTEELTPGVTFRCSEDKLLIKNS</sequence>
<feature type="compositionally biased region" description="Polar residues" evidence="7">
    <location>
        <begin position="431"/>
        <end position="450"/>
    </location>
</feature>
<feature type="compositionally biased region" description="Pro residues" evidence="7">
    <location>
        <begin position="230"/>
        <end position="242"/>
    </location>
</feature>
<feature type="compositionally biased region" description="Basic and acidic residues" evidence="7">
    <location>
        <begin position="308"/>
        <end position="317"/>
    </location>
</feature>
<feature type="compositionally biased region" description="Polar residues" evidence="7">
    <location>
        <begin position="380"/>
        <end position="389"/>
    </location>
</feature>
<name>A0ABS2XK66_POLSP</name>
<dbReference type="EMBL" id="JAAWVQ010042710">
    <property type="protein sequence ID" value="MBN3274670.1"/>
    <property type="molecule type" value="Genomic_DNA"/>
</dbReference>
<dbReference type="InterPro" id="IPR001810">
    <property type="entry name" value="F-box_dom"/>
</dbReference>
<dbReference type="SUPFAM" id="SSF52047">
    <property type="entry name" value="RNI-like"/>
    <property type="match status" value="1"/>
</dbReference>
<evidence type="ECO:0000259" key="9">
    <source>
        <dbReference type="PROSITE" id="PS51058"/>
    </source>
</evidence>
<evidence type="ECO:0000256" key="3">
    <source>
        <dbReference type="ARBA" id="ARBA00022771"/>
    </source>
</evidence>
<accession>A0ABS2XK66</accession>
<organism evidence="10 11">
    <name type="scientific">Polyodon spathula</name>
    <name type="common">North American paddlefish</name>
    <name type="synonym">Squalus spathula</name>
    <dbReference type="NCBI Taxonomy" id="7913"/>
    <lineage>
        <taxon>Eukaryota</taxon>
        <taxon>Metazoa</taxon>
        <taxon>Chordata</taxon>
        <taxon>Craniata</taxon>
        <taxon>Vertebrata</taxon>
        <taxon>Euteleostomi</taxon>
        <taxon>Actinopterygii</taxon>
        <taxon>Chondrostei</taxon>
        <taxon>Acipenseriformes</taxon>
        <taxon>Polyodontidae</taxon>
        <taxon>Polyodon</taxon>
    </lineage>
</organism>
<dbReference type="InterPro" id="IPR019787">
    <property type="entry name" value="Znf_PHD-finger"/>
</dbReference>
<proteinExistence type="predicted"/>
<evidence type="ECO:0000313" key="10">
    <source>
        <dbReference type="EMBL" id="MBN3274670.1"/>
    </source>
</evidence>
<feature type="non-terminal residue" evidence="10">
    <location>
        <position position="1"/>
    </location>
</feature>
<dbReference type="Gene3D" id="3.30.40.10">
    <property type="entry name" value="Zinc/RING finger domain, C3HC4 (zinc finger)"/>
    <property type="match status" value="1"/>
</dbReference>
<gene>
    <name evidence="10" type="primary">Fbxl19</name>
    <name evidence="10" type="ORF">GTO93_0002149</name>
</gene>
<keyword evidence="5" id="KW-0238">DNA-binding</keyword>
<feature type="region of interest" description="Disordered" evidence="7">
    <location>
        <begin position="151"/>
        <end position="489"/>
    </location>
</feature>
<dbReference type="InterPro" id="IPR006553">
    <property type="entry name" value="Leu-rich_rpt_Cys-con_subtyp"/>
</dbReference>
<feature type="compositionally biased region" description="Basic and acidic residues" evidence="7">
    <location>
        <begin position="151"/>
        <end position="183"/>
    </location>
</feature>
<dbReference type="InterPro" id="IPR002857">
    <property type="entry name" value="Znf_CXXC"/>
</dbReference>
<evidence type="ECO:0000256" key="5">
    <source>
        <dbReference type="ARBA" id="ARBA00023125"/>
    </source>
</evidence>
<dbReference type="Pfam" id="PF12937">
    <property type="entry name" value="F-box-like"/>
    <property type="match status" value="1"/>
</dbReference>
<keyword evidence="4" id="KW-0862">Zinc</keyword>
<keyword evidence="1" id="KW-0433">Leucine-rich repeat</keyword>
<comment type="caution">
    <text evidence="10">The sequence shown here is derived from an EMBL/GenBank/DDBJ whole genome shotgun (WGS) entry which is preliminary data.</text>
</comment>
<dbReference type="SUPFAM" id="SSF57903">
    <property type="entry name" value="FYVE/PHD zinc finger"/>
    <property type="match status" value="1"/>
</dbReference>
<evidence type="ECO:0000256" key="1">
    <source>
        <dbReference type="ARBA" id="ARBA00022614"/>
    </source>
</evidence>
<dbReference type="InterPro" id="IPR001965">
    <property type="entry name" value="Znf_PHD"/>
</dbReference>
<feature type="compositionally biased region" description="Acidic residues" evidence="7">
    <location>
        <begin position="324"/>
        <end position="377"/>
    </location>
</feature>
<protein>
    <submittedName>
        <fullName evidence="10">FXL19 protein</fullName>
    </submittedName>
</protein>
<dbReference type="Pfam" id="PF16866">
    <property type="entry name" value="PHD_4"/>
    <property type="match status" value="1"/>
</dbReference>
<dbReference type="Pfam" id="PF02008">
    <property type="entry name" value="zf-CXXC"/>
    <property type="match status" value="1"/>
</dbReference>
<dbReference type="InterPro" id="IPR050690">
    <property type="entry name" value="JHDM1_Histone_Demethylase"/>
</dbReference>
<evidence type="ECO:0000256" key="7">
    <source>
        <dbReference type="SAM" id="MobiDB-lite"/>
    </source>
</evidence>
<evidence type="ECO:0000259" key="8">
    <source>
        <dbReference type="PROSITE" id="PS50016"/>
    </source>
</evidence>
<dbReference type="InterPro" id="IPR013083">
    <property type="entry name" value="Znf_RING/FYVE/PHD"/>
</dbReference>
<dbReference type="CDD" id="cd22180">
    <property type="entry name" value="F-box_FBXL10"/>
    <property type="match status" value="1"/>
</dbReference>
<evidence type="ECO:0000256" key="2">
    <source>
        <dbReference type="ARBA" id="ARBA00022723"/>
    </source>
</evidence>
<keyword evidence="11" id="KW-1185">Reference proteome</keyword>
<feature type="compositionally biased region" description="Basic residues" evidence="7">
    <location>
        <begin position="416"/>
        <end position="425"/>
    </location>
</feature>
<feature type="compositionally biased region" description="Low complexity" evidence="7">
    <location>
        <begin position="269"/>
        <end position="278"/>
    </location>
</feature>
<dbReference type="PROSITE" id="PS51058">
    <property type="entry name" value="ZF_CXXC"/>
    <property type="match status" value="1"/>
</dbReference>
<dbReference type="SMART" id="SM00249">
    <property type="entry name" value="PHD"/>
    <property type="match status" value="1"/>
</dbReference>
<dbReference type="SMART" id="SM00367">
    <property type="entry name" value="LRR_CC"/>
    <property type="match status" value="3"/>
</dbReference>
<dbReference type="Gene3D" id="3.80.10.10">
    <property type="entry name" value="Ribonuclease Inhibitor"/>
    <property type="match status" value="2"/>
</dbReference>
<feature type="domain" description="PHD-type" evidence="8">
    <location>
        <begin position="85"/>
        <end position="151"/>
    </location>
</feature>
<feature type="compositionally biased region" description="Basic residues" evidence="7">
    <location>
        <begin position="214"/>
        <end position="229"/>
    </location>
</feature>
<dbReference type="InterPro" id="IPR032675">
    <property type="entry name" value="LRR_dom_sf"/>
</dbReference>
<evidence type="ECO:0000256" key="6">
    <source>
        <dbReference type="PROSITE-ProRule" id="PRU00509"/>
    </source>
</evidence>
<dbReference type="Proteomes" id="UP001166093">
    <property type="component" value="Unassembled WGS sequence"/>
</dbReference>
<dbReference type="InterPro" id="IPR011011">
    <property type="entry name" value="Znf_FYVE_PHD"/>
</dbReference>
<dbReference type="InterPro" id="IPR019786">
    <property type="entry name" value="Zinc_finger_PHD-type_CS"/>
</dbReference>
<dbReference type="Gene3D" id="1.20.1280.50">
    <property type="match status" value="1"/>
</dbReference>
<dbReference type="PROSITE" id="PS50016">
    <property type="entry name" value="ZF_PHD_2"/>
    <property type="match status" value="1"/>
</dbReference>
<dbReference type="PANTHER" id="PTHR23123">
    <property type="entry name" value="PHD/F-BOX CONTAINING PROTEIN"/>
    <property type="match status" value="1"/>
</dbReference>